<dbReference type="InterPro" id="IPR051788">
    <property type="entry name" value="MFS_Transporter"/>
</dbReference>
<dbReference type="GO" id="GO:0022857">
    <property type="term" value="F:transmembrane transporter activity"/>
    <property type="evidence" value="ECO:0007669"/>
    <property type="project" value="InterPro"/>
</dbReference>
<keyword evidence="3" id="KW-0813">Transport</keyword>
<dbReference type="InterPro" id="IPR011701">
    <property type="entry name" value="MFS"/>
</dbReference>
<organism evidence="9 10">
    <name type="scientific">Coleophoma cylindrospora</name>
    <dbReference type="NCBI Taxonomy" id="1849047"/>
    <lineage>
        <taxon>Eukaryota</taxon>
        <taxon>Fungi</taxon>
        <taxon>Dikarya</taxon>
        <taxon>Ascomycota</taxon>
        <taxon>Pezizomycotina</taxon>
        <taxon>Leotiomycetes</taxon>
        <taxon>Helotiales</taxon>
        <taxon>Dermateaceae</taxon>
        <taxon>Coleophoma</taxon>
    </lineage>
</organism>
<dbReference type="FunFam" id="1.20.1250.20:FF:000308">
    <property type="entry name" value="MFS efflux transporter"/>
    <property type="match status" value="1"/>
</dbReference>
<accession>A0A3D8QCA5</accession>
<proteinExistence type="inferred from homology"/>
<comment type="similarity">
    <text evidence="2">Belongs to the major facilitator superfamily.</text>
</comment>
<dbReference type="PANTHER" id="PTHR23514:SF3">
    <property type="entry name" value="BYPASS OF STOP CODON PROTEIN 6"/>
    <property type="match status" value="1"/>
</dbReference>
<name>A0A3D8QCA5_9HELO</name>
<feature type="transmembrane region" description="Helical" evidence="7">
    <location>
        <begin position="416"/>
        <end position="439"/>
    </location>
</feature>
<evidence type="ECO:0000256" key="7">
    <source>
        <dbReference type="SAM" id="Phobius"/>
    </source>
</evidence>
<evidence type="ECO:0000256" key="5">
    <source>
        <dbReference type="ARBA" id="ARBA00022989"/>
    </source>
</evidence>
<evidence type="ECO:0000256" key="1">
    <source>
        <dbReference type="ARBA" id="ARBA00004127"/>
    </source>
</evidence>
<dbReference type="InterPro" id="IPR036259">
    <property type="entry name" value="MFS_trans_sf"/>
</dbReference>
<feature type="transmembrane region" description="Helical" evidence="7">
    <location>
        <begin position="290"/>
        <end position="316"/>
    </location>
</feature>
<protein>
    <recommendedName>
        <fullName evidence="8">Major facilitator superfamily (MFS) profile domain-containing protein</fullName>
    </recommendedName>
</protein>
<feature type="transmembrane region" description="Helical" evidence="7">
    <location>
        <begin position="173"/>
        <end position="198"/>
    </location>
</feature>
<feature type="transmembrane region" description="Helical" evidence="7">
    <location>
        <begin position="328"/>
        <end position="349"/>
    </location>
</feature>
<feature type="transmembrane region" description="Helical" evidence="7">
    <location>
        <begin position="151"/>
        <end position="167"/>
    </location>
</feature>
<evidence type="ECO:0000256" key="6">
    <source>
        <dbReference type="ARBA" id="ARBA00023136"/>
    </source>
</evidence>
<dbReference type="GO" id="GO:0016020">
    <property type="term" value="C:membrane"/>
    <property type="evidence" value="ECO:0007669"/>
    <property type="project" value="TreeGrafter"/>
</dbReference>
<comment type="caution">
    <text evidence="9">The sequence shown here is derived from an EMBL/GenBank/DDBJ whole genome shotgun (WGS) entry which is preliminary data.</text>
</comment>
<dbReference type="SUPFAM" id="SSF103473">
    <property type="entry name" value="MFS general substrate transporter"/>
    <property type="match status" value="1"/>
</dbReference>
<sequence>MVAALESQAEASNASSLTPITIEMKPLHNSQNGEQFLQSTTKDPVLRDGRAGTEEVELGIRDACQPPESAVNALQQWNNPRINMWRVFACCWSFFIAGGNDGAYGALIPYLETHYDLSYTVVSLIFLSPFVGYSLASLLNNAVHVKFGQRGVAVIGATCHLTTYVVVCTHPPYPVMVIAYIVVGFGNGIVDAAWCAWIANMVSGNQVSGFLQASYSLGATIAPLIATAMITRAGWPWWTFYYFMVGGSAIELAVSTAAFWKQTGEVFRMENPRDPNVKVGRTREALSNRLTWIFAIFVLGYVGAEVSLGGWIVVFMTKVRSASKFDSGMSATGFWAGMTVGRLVLGFATEKFGERLSVIIYLALAVGLELIFWLVPSIVVSAVAVAFLGFIFGPLFPTATVLLTKMLPKHLHVGSIGFATAFGGSGGAIFPFIVGAIASAKGVKVLQPVILALLALISALWLMLPRLPQKDHKAEAGKRAQKFWSWLGWERENRSPRNGMDGI</sequence>
<evidence type="ECO:0000256" key="3">
    <source>
        <dbReference type="ARBA" id="ARBA00022448"/>
    </source>
</evidence>
<dbReference type="PROSITE" id="PS50850">
    <property type="entry name" value="MFS"/>
    <property type="match status" value="1"/>
</dbReference>
<keyword evidence="10" id="KW-1185">Reference proteome</keyword>
<feature type="transmembrane region" description="Helical" evidence="7">
    <location>
        <begin position="356"/>
        <end position="375"/>
    </location>
</feature>
<feature type="transmembrane region" description="Helical" evidence="7">
    <location>
        <begin position="445"/>
        <end position="464"/>
    </location>
</feature>
<dbReference type="OrthoDB" id="413079at2759"/>
<comment type="subcellular location">
    <subcellularLocation>
        <location evidence="1">Endomembrane system</location>
        <topology evidence="1">Multi-pass membrane protein</topology>
    </subcellularLocation>
</comment>
<dbReference type="EMBL" id="PDLM01000016">
    <property type="protein sequence ID" value="RDW59483.1"/>
    <property type="molecule type" value="Genomic_DNA"/>
</dbReference>
<feature type="domain" description="Major facilitator superfamily (MFS) profile" evidence="8">
    <location>
        <begin position="86"/>
        <end position="470"/>
    </location>
</feature>
<evidence type="ECO:0000313" key="10">
    <source>
        <dbReference type="Proteomes" id="UP000256645"/>
    </source>
</evidence>
<evidence type="ECO:0000256" key="2">
    <source>
        <dbReference type="ARBA" id="ARBA00008335"/>
    </source>
</evidence>
<gene>
    <name evidence="9" type="ORF">BP6252_12570</name>
</gene>
<dbReference type="Gene3D" id="1.20.1250.20">
    <property type="entry name" value="MFS general substrate transporter like domains"/>
    <property type="match status" value="2"/>
</dbReference>
<evidence type="ECO:0000313" key="9">
    <source>
        <dbReference type="EMBL" id="RDW59483.1"/>
    </source>
</evidence>
<dbReference type="GO" id="GO:0012505">
    <property type="term" value="C:endomembrane system"/>
    <property type="evidence" value="ECO:0007669"/>
    <property type="project" value="UniProtKB-SubCell"/>
</dbReference>
<feature type="transmembrane region" description="Helical" evidence="7">
    <location>
        <begin position="210"/>
        <end position="234"/>
    </location>
</feature>
<feature type="transmembrane region" description="Helical" evidence="7">
    <location>
        <begin position="240"/>
        <end position="260"/>
    </location>
</feature>
<dbReference type="Pfam" id="PF07690">
    <property type="entry name" value="MFS_1"/>
    <property type="match status" value="1"/>
</dbReference>
<feature type="transmembrane region" description="Helical" evidence="7">
    <location>
        <begin position="117"/>
        <end position="139"/>
    </location>
</feature>
<dbReference type="FunFam" id="1.20.1250.20:FF:000286">
    <property type="entry name" value="MFS efflux transporter"/>
    <property type="match status" value="1"/>
</dbReference>
<dbReference type="PANTHER" id="PTHR23514">
    <property type="entry name" value="BYPASS OF STOP CODON PROTEIN 6"/>
    <property type="match status" value="1"/>
</dbReference>
<evidence type="ECO:0000256" key="4">
    <source>
        <dbReference type="ARBA" id="ARBA00022692"/>
    </source>
</evidence>
<dbReference type="AlphaFoldDB" id="A0A3D8QCA5"/>
<keyword evidence="6 7" id="KW-0472">Membrane</keyword>
<keyword evidence="4 7" id="KW-0812">Transmembrane</keyword>
<dbReference type="Proteomes" id="UP000256645">
    <property type="component" value="Unassembled WGS sequence"/>
</dbReference>
<feature type="transmembrane region" description="Helical" evidence="7">
    <location>
        <begin position="87"/>
        <end position="111"/>
    </location>
</feature>
<feature type="transmembrane region" description="Helical" evidence="7">
    <location>
        <begin position="381"/>
        <end position="404"/>
    </location>
</feature>
<dbReference type="InterPro" id="IPR020846">
    <property type="entry name" value="MFS_dom"/>
</dbReference>
<keyword evidence="5 7" id="KW-1133">Transmembrane helix</keyword>
<reference evidence="9 10" key="1">
    <citation type="journal article" date="2018" name="IMA Fungus">
        <title>IMA Genome-F 9: Draft genome sequence of Annulohypoxylon stygium, Aspergillus mulundensis, Berkeleyomyces basicola (syn. Thielaviopsis basicola), Ceratocystis smalleyi, two Cercospora beticola strains, Coleophoma cylindrospora, Fusarium fracticaudum, Phialophora cf. hyalina, and Morchella septimelata.</title>
        <authorList>
            <person name="Wingfield B.D."/>
            <person name="Bills G.F."/>
            <person name="Dong Y."/>
            <person name="Huang W."/>
            <person name="Nel W.J."/>
            <person name="Swalarsk-Parry B.S."/>
            <person name="Vaghefi N."/>
            <person name="Wilken P.M."/>
            <person name="An Z."/>
            <person name="de Beer Z.W."/>
            <person name="De Vos L."/>
            <person name="Chen L."/>
            <person name="Duong T.A."/>
            <person name="Gao Y."/>
            <person name="Hammerbacher A."/>
            <person name="Kikkert J.R."/>
            <person name="Li Y."/>
            <person name="Li H."/>
            <person name="Li K."/>
            <person name="Li Q."/>
            <person name="Liu X."/>
            <person name="Ma X."/>
            <person name="Naidoo K."/>
            <person name="Pethybridge S.J."/>
            <person name="Sun J."/>
            <person name="Steenkamp E.T."/>
            <person name="van der Nest M.A."/>
            <person name="van Wyk S."/>
            <person name="Wingfield M.J."/>
            <person name="Xiong C."/>
            <person name="Yue Q."/>
            <person name="Zhang X."/>
        </authorList>
    </citation>
    <scope>NUCLEOTIDE SEQUENCE [LARGE SCALE GENOMIC DNA]</scope>
    <source>
        <strain evidence="9 10">BP6252</strain>
    </source>
</reference>
<evidence type="ECO:0000259" key="8">
    <source>
        <dbReference type="PROSITE" id="PS50850"/>
    </source>
</evidence>